<feature type="compositionally biased region" description="Low complexity" evidence="1">
    <location>
        <begin position="56"/>
        <end position="66"/>
    </location>
</feature>
<feature type="signal peptide" evidence="2">
    <location>
        <begin position="1"/>
        <end position="24"/>
    </location>
</feature>
<reference evidence="3 4" key="1">
    <citation type="submission" date="2019-04" db="EMBL/GenBank/DDBJ databases">
        <title>Trinickia sp. 7GSK02, isolated from subtropical forest soil.</title>
        <authorList>
            <person name="Gao Z.-H."/>
            <person name="Qiu L.-H."/>
        </authorList>
    </citation>
    <scope>NUCLEOTIDE SEQUENCE [LARGE SCALE GENOMIC DNA]</scope>
    <source>
        <strain evidence="3 4">7GSK02</strain>
    </source>
</reference>
<feature type="compositionally biased region" description="Gly residues" evidence="1">
    <location>
        <begin position="33"/>
        <end position="55"/>
    </location>
</feature>
<feature type="region of interest" description="Disordered" evidence="1">
    <location>
        <begin position="33"/>
        <end position="106"/>
    </location>
</feature>
<feature type="compositionally biased region" description="Basic and acidic residues" evidence="1">
    <location>
        <begin position="72"/>
        <end position="90"/>
    </location>
</feature>
<organism evidence="3 4">
    <name type="scientific">Trinickia terrae</name>
    <dbReference type="NCBI Taxonomy" id="2571161"/>
    <lineage>
        <taxon>Bacteria</taxon>
        <taxon>Pseudomonadati</taxon>
        <taxon>Pseudomonadota</taxon>
        <taxon>Betaproteobacteria</taxon>
        <taxon>Burkholderiales</taxon>
        <taxon>Burkholderiaceae</taxon>
        <taxon>Trinickia</taxon>
    </lineage>
</organism>
<evidence type="ECO:0000313" key="4">
    <source>
        <dbReference type="Proteomes" id="UP000305539"/>
    </source>
</evidence>
<feature type="chain" id="PRO_5020265677" evidence="2">
    <location>
        <begin position="25"/>
        <end position="137"/>
    </location>
</feature>
<keyword evidence="4" id="KW-1185">Reference proteome</keyword>
<comment type="caution">
    <text evidence="3">The sequence shown here is derived from an EMBL/GenBank/DDBJ whole genome shotgun (WGS) entry which is preliminary data.</text>
</comment>
<evidence type="ECO:0000256" key="2">
    <source>
        <dbReference type="SAM" id="SignalP"/>
    </source>
</evidence>
<dbReference type="AlphaFoldDB" id="A0A4U1IES6"/>
<evidence type="ECO:0000256" key="1">
    <source>
        <dbReference type="SAM" id="MobiDB-lite"/>
    </source>
</evidence>
<dbReference type="Proteomes" id="UP000305539">
    <property type="component" value="Unassembled WGS sequence"/>
</dbReference>
<accession>A0A4U1IES6</accession>
<sequence length="137" mass="13823">MKNVRAMVVLATCVMTVASVSAFAGNGNGGGGGNGGGAGAGAGHGGLGGEAGGMSGSHMSSKGVSNTNSFRSSDRDFGLSRAEDRSDTQADRASAPAIQKGHLAHHQHLAQHADAHSRVTSRAHLHRVHHVVPDRLS</sequence>
<evidence type="ECO:0000313" key="3">
    <source>
        <dbReference type="EMBL" id="TKC92204.1"/>
    </source>
</evidence>
<dbReference type="EMBL" id="SWJE01000001">
    <property type="protein sequence ID" value="TKC92204.1"/>
    <property type="molecule type" value="Genomic_DNA"/>
</dbReference>
<name>A0A4U1IES6_9BURK</name>
<gene>
    <name evidence="3" type="ORF">FAZ69_00410</name>
</gene>
<proteinExistence type="predicted"/>
<dbReference type="RefSeq" id="WP_136891985.1">
    <property type="nucleotide sequence ID" value="NZ_SWJE01000001.1"/>
</dbReference>
<protein>
    <submittedName>
        <fullName evidence="3">Uncharacterized protein</fullName>
    </submittedName>
</protein>
<keyword evidence="2" id="KW-0732">Signal</keyword>